<organism evidence="1 2">
    <name type="scientific">Peribacillus simplex</name>
    <dbReference type="NCBI Taxonomy" id="1478"/>
    <lineage>
        <taxon>Bacteria</taxon>
        <taxon>Bacillati</taxon>
        <taxon>Bacillota</taxon>
        <taxon>Bacilli</taxon>
        <taxon>Bacillales</taxon>
        <taxon>Bacillaceae</taxon>
        <taxon>Peribacillus</taxon>
    </lineage>
</organism>
<accession>A0AAW7IGL8</accession>
<proteinExistence type="predicted"/>
<comment type="caution">
    <text evidence="1">The sequence shown here is derived from an EMBL/GenBank/DDBJ whole genome shotgun (WGS) entry which is preliminary data.</text>
</comment>
<dbReference type="EMBL" id="JAUCEY010000007">
    <property type="protein sequence ID" value="MDM5451022.1"/>
    <property type="molecule type" value="Genomic_DNA"/>
</dbReference>
<sequence length="160" mass="18874">MDFLVGVKEVGEILGWDRRKVSTYQLRGVLPKPVVHLYSGPIWFRKQIEFYKARKDLGVRTYYIKGEMVYECTYNQPFKDTSYSPEDIKEQTGNYILYYEKDVQQLKNAILEKKTIVQFLSFGSISILHDLGILETVVFQNYVQQYSFEDIVSKEGWVKE</sequence>
<dbReference type="RefSeq" id="WP_289319190.1">
    <property type="nucleotide sequence ID" value="NZ_JAUCEY010000007.1"/>
</dbReference>
<name>A0AAW7IGL8_9BACI</name>
<gene>
    <name evidence="1" type="ORF">QUF89_02000</name>
</gene>
<dbReference type="Proteomes" id="UP001234602">
    <property type="component" value="Unassembled WGS sequence"/>
</dbReference>
<reference evidence="1" key="1">
    <citation type="submission" date="2023-06" db="EMBL/GenBank/DDBJ databases">
        <title>Comparative genomics of Bacillaceae isolates and their secondary metabolite potential.</title>
        <authorList>
            <person name="Song L."/>
            <person name="Nielsen L.J."/>
            <person name="Mohite O."/>
            <person name="Xu X."/>
            <person name="Weber T."/>
            <person name="Kovacs A.T."/>
        </authorList>
    </citation>
    <scope>NUCLEOTIDE SEQUENCE</scope>
    <source>
        <strain evidence="1">D8_B_37</strain>
    </source>
</reference>
<dbReference type="AlphaFoldDB" id="A0AAW7IGL8"/>
<evidence type="ECO:0000313" key="2">
    <source>
        <dbReference type="Proteomes" id="UP001234602"/>
    </source>
</evidence>
<protein>
    <submittedName>
        <fullName evidence="1">Uncharacterized protein</fullName>
    </submittedName>
</protein>
<evidence type="ECO:0000313" key="1">
    <source>
        <dbReference type="EMBL" id="MDM5451022.1"/>
    </source>
</evidence>